<organism evidence="2 3">
    <name type="scientific">Chlamydia suis</name>
    <dbReference type="NCBI Taxonomy" id="83559"/>
    <lineage>
        <taxon>Bacteria</taxon>
        <taxon>Pseudomonadati</taxon>
        <taxon>Chlamydiota</taxon>
        <taxon>Chlamydiia</taxon>
        <taxon>Chlamydiales</taxon>
        <taxon>Chlamydiaceae</taxon>
        <taxon>Chlamydia/Chlamydophila group</taxon>
        <taxon>Chlamydia</taxon>
    </lineage>
</organism>
<dbReference type="AlphaFoldDB" id="A0AAQ0ELD2"/>
<dbReference type="RefSeq" id="WP_219664440.1">
    <property type="nucleotide sequence ID" value="NZ_CP063064.1"/>
</dbReference>
<dbReference type="PANTHER" id="PTHR31302">
    <property type="entry name" value="TRANSMEMBRANE PROTEIN WITH METALLOPHOSPHOESTERASE DOMAIN-RELATED"/>
    <property type="match status" value="1"/>
</dbReference>
<name>A0AAQ0ELD2_9CHLA</name>
<dbReference type="Pfam" id="PF00149">
    <property type="entry name" value="Metallophos"/>
    <property type="match status" value="1"/>
</dbReference>
<evidence type="ECO:0000313" key="2">
    <source>
        <dbReference type="EMBL" id="QYC74475.1"/>
    </source>
</evidence>
<sequence>MRVFALADLHLSFGAPEKTMEVFGEPWIGYHHKIEKRWREVITPEDIVCLPGDISWAMRLEAAQKDFQFLGSLPGIKYMIRGNHDYWSSASASKLATVLPENLHYLSQGYVLLSAYQAIVGVRLWDSRDICVQWEDAYESSHEKVLTEQDEKIFFRELGRLERALKKLPSSVEEVLVMTHYPPISNDGSPGLVSKLLEADGRVSHCLFGHLHKVPRPFPGFGKIRGIDYMLVAADYVDFIPQVVR</sequence>
<dbReference type="Gene3D" id="3.60.21.10">
    <property type="match status" value="1"/>
</dbReference>
<protein>
    <submittedName>
        <fullName evidence="2">Metallophosphoesterase</fullName>
    </submittedName>
</protein>
<gene>
    <name evidence="2" type="ORF">INQ84_00440</name>
</gene>
<accession>A0AAQ0ELD2</accession>
<dbReference type="InterPro" id="IPR014578">
    <property type="entry name" value="Pesterase_CT488"/>
</dbReference>
<dbReference type="PANTHER" id="PTHR31302:SF22">
    <property type="entry name" value="PHOSPHOESTERASE"/>
    <property type="match status" value="1"/>
</dbReference>
<dbReference type="InterPro" id="IPR029052">
    <property type="entry name" value="Metallo-depent_PP-like"/>
</dbReference>
<dbReference type="GO" id="GO:0016787">
    <property type="term" value="F:hydrolase activity"/>
    <property type="evidence" value="ECO:0007669"/>
    <property type="project" value="InterPro"/>
</dbReference>
<evidence type="ECO:0000259" key="1">
    <source>
        <dbReference type="Pfam" id="PF00149"/>
    </source>
</evidence>
<dbReference type="Proteomes" id="UP000825134">
    <property type="component" value="Chromosome"/>
</dbReference>
<feature type="domain" description="Calcineurin-like phosphoesterase" evidence="1">
    <location>
        <begin position="1"/>
        <end position="213"/>
    </location>
</feature>
<dbReference type="PIRSF" id="PIRSF033094">
    <property type="entry name" value="Pesterase_CT488"/>
    <property type="match status" value="1"/>
</dbReference>
<reference evidence="2" key="1">
    <citation type="journal article" date="2021" name="Front. Microbiol.">
        <title>Generation of Tetracycline and Rifamycin Resistant Chlamydia Suis Recombinants.</title>
        <authorList>
            <person name="Marti H."/>
            <person name="Bommana S."/>
            <person name="Read T.D."/>
            <person name="Pesch T."/>
            <person name="Prahauser B."/>
            <person name="Dean D."/>
            <person name="Borel N."/>
        </authorList>
    </citation>
    <scope>NUCLEOTIDE SEQUENCE</scope>
    <source>
        <strain evidence="2">208.1</strain>
    </source>
</reference>
<dbReference type="InterPro" id="IPR004843">
    <property type="entry name" value="Calcineurin-like_PHP"/>
</dbReference>
<dbReference type="EMBL" id="CP063185">
    <property type="protein sequence ID" value="QYC74475.1"/>
    <property type="molecule type" value="Genomic_DNA"/>
</dbReference>
<evidence type="ECO:0000313" key="3">
    <source>
        <dbReference type="Proteomes" id="UP000825134"/>
    </source>
</evidence>
<dbReference type="InterPro" id="IPR051158">
    <property type="entry name" value="Metallophosphoesterase_sf"/>
</dbReference>
<dbReference type="SUPFAM" id="SSF56300">
    <property type="entry name" value="Metallo-dependent phosphatases"/>
    <property type="match status" value="1"/>
</dbReference>
<proteinExistence type="predicted"/>